<evidence type="ECO:0000313" key="8">
    <source>
        <dbReference type="Proteomes" id="UP000312594"/>
    </source>
</evidence>
<dbReference type="PANTHER" id="PTHR21197">
    <property type="entry name" value="UDP-GALACTOPYRANOSE MUTASE"/>
    <property type="match status" value="1"/>
</dbReference>
<accession>A0A5C5BUI0</accession>
<gene>
    <name evidence="7" type="primary">glf</name>
    <name evidence="7" type="ORF">FIC87_09940</name>
</gene>
<evidence type="ECO:0000256" key="5">
    <source>
        <dbReference type="ARBA" id="ARBA00023235"/>
    </source>
</evidence>
<proteinExistence type="inferred from homology"/>
<keyword evidence="4" id="KW-0274">FAD</keyword>
<dbReference type="Gene3D" id="3.40.50.720">
    <property type="entry name" value="NAD(P)-binding Rossmann-like Domain"/>
    <property type="match status" value="3"/>
</dbReference>
<dbReference type="PANTHER" id="PTHR21197:SF0">
    <property type="entry name" value="UDP-GALACTOPYRANOSE MUTASE"/>
    <property type="match status" value="1"/>
</dbReference>
<name>A0A5C5BUI0_EGGLN</name>
<dbReference type="InterPro" id="IPR004379">
    <property type="entry name" value="UDP-GALP_mutase"/>
</dbReference>
<dbReference type="InterPro" id="IPR015899">
    <property type="entry name" value="UDP-GalPyranose_mutase_C"/>
</dbReference>
<keyword evidence="3" id="KW-0285">Flavoprotein</keyword>
<keyword evidence="5 7" id="KW-0413">Isomerase</keyword>
<dbReference type="EMBL" id="VEVP01000022">
    <property type="protein sequence ID" value="TNU89937.1"/>
    <property type="molecule type" value="Genomic_DNA"/>
</dbReference>
<feature type="domain" description="UDP-galactopyranose mutase C-terminal" evidence="6">
    <location>
        <begin position="146"/>
        <end position="346"/>
    </location>
</feature>
<evidence type="ECO:0000256" key="4">
    <source>
        <dbReference type="ARBA" id="ARBA00022827"/>
    </source>
</evidence>
<dbReference type="SUPFAM" id="SSF51971">
    <property type="entry name" value="Nucleotide-binding domain"/>
    <property type="match status" value="1"/>
</dbReference>
<dbReference type="EC" id="5.4.99.9" evidence="7"/>
<dbReference type="Pfam" id="PF13450">
    <property type="entry name" value="NAD_binding_8"/>
    <property type="match status" value="1"/>
</dbReference>
<organism evidence="7 8">
    <name type="scientific">Eggerthella lenta</name>
    <name type="common">Eubacterium lentum</name>
    <dbReference type="NCBI Taxonomy" id="84112"/>
    <lineage>
        <taxon>Bacteria</taxon>
        <taxon>Bacillati</taxon>
        <taxon>Actinomycetota</taxon>
        <taxon>Coriobacteriia</taxon>
        <taxon>Eggerthellales</taxon>
        <taxon>Eggerthellaceae</taxon>
        <taxon>Eggerthella</taxon>
    </lineage>
</organism>
<dbReference type="GO" id="GO:0005829">
    <property type="term" value="C:cytosol"/>
    <property type="evidence" value="ECO:0007669"/>
    <property type="project" value="TreeGrafter"/>
</dbReference>
<dbReference type="Pfam" id="PF03275">
    <property type="entry name" value="GLF"/>
    <property type="match status" value="1"/>
</dbReference>
<evidence type="ECO:0000256" key="1">
    <source>
        <dbReference type="ARBA" id="ARBA00001974"/>
    </source>
</evidence>
<dbReference type="SUPFAM" id="SSF54373">
    <property type="entry name" value="FAD-linked reductases, C-terminal domain"/>
    <property type="match status" value="1"/>
</dbReference>
<dbReference type="RefSeq" id="WP_139912690.1">
    <property type="nucleotide sequence ID" value="NZ_VEVP01000022.1"/>
</dbReference>
<comment type="cofactor">
    <cofactor evidence="1">
        <name>FAD</name>
        <dbReference type="ChEBI" id="CHEBI:57692"/>
    </cofactor>
</comment>
<dbReference type="GO" id="GO:0008767">
    <property type="term" value="F:UDP-galactopyranose mutase activity"/>
    <property type="evidence" value="ECO:0007669"/>
    <property type="project" value="UniProtKB-EC"/>
</dbReference>
<comment type="caution">
    <text evidence="7">The sequence shown here is derived from an EMBL/GenBank/DDBJ whole genome shotgun (WGS) entry which is preliminary data.</text>
</comment>
<dbReference type="NCBIfam" id="TIGR00031">
    <property type="entry name" value="UDP-GALP_mutase"/>
    <property type="match status" value="1"/>
</dbReference>
<dbReference type="Proteomes" id="UP000312594">
    <property type="component" value="Unassembled WGS sequence"/>
</dbReference>
<evidence type="ECO:0000256" key="3">
    <source>
        <dbReference type="ARBA" id="ARBA00022630"/>
    </source>
</evidence>
<evidence type="ECO:0000259" key="6">
    <source>
        <dbReference type="Pfam" id="PF03275"/>
    </source>
</evidence>
<evidence type="ECO:0000313" key="7">
    <source>
        <dbReference type="EMBL" id="TNU89937.1"/>
    </source>
</evidence>
<dbReference type="GO" id="GO:0050660">
    <property type="term" value="F:flavin adenine dinucleotide binding"/>
    <property type="evidence" value="ECO:0007669"/>
    <property type="project" value="TreeGrafter"/>
</dbReference>
<dbReference type="AlphaFoldDB" id="A0A5C5BUI0"/>
<protein>
    <submittedName>
        <fullName evidence="7">UDP-galactopyranose mutase</fullName>
        <ecNumber evidence="7">5.4.99.9</ecNumber>
    </submittedName>
</protein>
<comment type="similarity">
    <text evidence="2">Belongs to the UDP-galactopyranose/dTDP-fucopyranose mutase family.</text>
</comment>
<reference evidence="7 8" key="1">
    <citation type="journal article" date="2005" name="Appl. Environ. Microbiol.">
        <title>Intestinal bacterial communities that produce active estrogen-like compounds enterodiol and enterolactone in humans.</title>
        <authorList>
            <person name="Clavel T."/>
            <person name="Henderson G."/>
            <person name="Alpert C.A."/>
            <person name="Philippe C."/>
            <person name="Rigottier-Gois L."/>
            <person name="Dore J."/>
            <person name="Blaut M."/>
        </authorList>
    </citation>
    <scope>NUCLEOTIDE SEQUENCE [LARGE SCALE GENOMIC DNA]</scope>
    <source>
        <strain evidence="7 8">SECO-MT75m2</strain>
    </source>
</reference>
<sequence>MAHYDILIVGSGLFGSIVAHEAMRRGKSVLVLEKRDHIGGNCYTEEVDGINVHRYGAHIFRTSDKAVWDYVQQFCEFNHFVNSPIANFKGELYNMPFNMNTFHSLWGVITPHEARAAIDAQRVPCENPSNLEEHILSLAGSDIYEKLVKGYTEKQWGKPCTELPPSIMRRIPMRFIYDNNYFVDPYQGIPKGGYARIFEKLLEGAEVRTNTDYLEGKDAFDAIADMVVYTGTIDSYFDYGFGELEYRSLRFEHERLDCENYQGVAVVNFTDRETPYTRIIEHKHFEFGQQPTTVISREYPQSWHQGIEPYYPMEDEGNRARYQRYRELAEREEKVRFGGRLGEYRYYDMQDTVKSALSKCDDWLR</sequence>
<evidence type="ECO:0000256" key="2">
    <source>
        <dbReference type="ARBA" id="ARBA00009321"/>
    </source>
</evidence>